<dbReference type="EMBL" id="QYUK01000011">
    <property type="protein sequence ID" value="RJF86632.1"/>
    <property type="molecule type" value="Genomic_DNA"/>
</dbReference>
<sequence>MTGNSFAATAVAGDVNGDGIGDLLVRSGAGNAYVVFGRADGFDGAVDVTALDGTGGFKLDAAGVAVSSAVAAGDVNGDGLDDIAVGVTTGGSAGVYIVFGPSGGPSVIDPTAVDGSNGFRVTGGGTTGIAAGDINGDTLGDLIIGDYYVVFGRAGSVPASLDVGTLDGNNGFRLGGTGFDTDGWNIHAAGDLNGDGFDDLAIGTPDAASPYDPDYLTGATHVVFGHAGDAQDWLGTAADEFHVGSALADILNGAGGKDHLEGVGGDDLLIGGAGGDVLDGGDGNDTVSFGANANSATVDLLAGTSTGHTLGNDTLISIENIIGGAGADDLSGNDGGNRIDGGLGTDHMAGRAGDDIYVVDNAGDTVVETRNAGHDAVLVSLLGFVLGADVEDLSFTGTGDFAATGNTLANVIAGGDGDDRLNGGRGADTLRGGLGDDTYVVDHAGDIVDEAAGAGFDTVETTFNYTLGTQVEGLLLRGTAALSGTGNALANTLAGNGAANNLFGLGATTRCWARPARTSCWAPTGRTCWMAAPAMTVSAVAWATTSTSSMRWAISPAKPTAAASTRCEPRFLSPWALGSKS</sequence>
<name>A0A418W9D2_9PROT</name>
<keyword evidence="2" id="KW-0677">Repeat</keyword>
<dbReference type="Pfam" id="PF01839">
    <property type="entry name" value="FG-GAP"/>
    <property type="match status" value="2"/>
</dbReference>
<dbReference type="PRINTS" id="PR00313">
    <property type="entry name" value="CABNDNGRPT"/>
</dbReference>
<reference evidence="5 6" key="1">
    <citation type="submission" date="2018-09" db="EMBL/GenBank/DDBJ databases">
        <authorList>
            <person name="Zhu H."/>
        </authorList>
    </citation>
    <scope>NUCLEOTIDE SEQUENCE [LARGE SCALE GENOMIC DNA]</scope>
    <source>
        <strain evidence="5 6">K1W22B-8</strain>
    </source>
</reference>
<evidence type="ECO:0000313" key="6">
    <source>
        <dbReference type="Proteomes" id="UP000284605"/>
    </source>
</evidence>
<dbReference type="GO" id="GO:0016787">
    <property type="term" value="F:hydrolase activity"/>
    <property type="evidence" value="ECO:0007669"/>
    <property type="project" value="UniProtKB-KW"/>
</dbReference>
<dbReference type="InterPro" id="IPR018511">
    <property type="entry name" value="Hemolysin-typ_Ca-bd_CS"/>
</dbReference>
<dbReference type="InterPro" id="IPR000413">
    <property type="entry name" value="Integrin_alpha"/>
</dbReference>
<dbReference type="GO" id="GO:0007155">
    <property type="term" value="P:cell adhesion"/>
    <property type="evidence" value="ECO:0007669"/>
    <property type="project" value="InterPro"/>
</dbReference>
<evidence type="ECO:0008006" key="7">
    <source>
        <dbReference type="Google" id="ProtNLM"/>
    </source>
</evidence>
<organism evidence="5 6">
    <name type="scientific">Oleomonas cavernae</name>
    <dbReference type="NCBI Taxonomy" id="2320859"/>
    <lineage>
        <taxon>Bacteria</taxon>
        <taxon>Pseudomonadati</taxon>
        <taxon>Pseudomonadota</taxon>
        <taxon>Alphaproteobacteria</taxon>
        <taxon>Acetobacterales</taxon>
        <taxon>Acetobacteraceae</taxon>
        <taxon>Oleomonas</taxon>
    </lineage>
</organism>
<dbReference type="OrthoDB" id="7230458at2"/>
<dbReference type="Gene3D" id="2.130.10.130">
    <property type="entry name" value="Integrin alpha, N-terminal"/>
    <property type="match status" value="2"/>
</dbReference>
<dbReference type="InterPro" id="IPR011049">
    <property type="entry name" value="Serralysin-like_metalloprot_C"/>
</dbReference>
<comment type="caution">
    <text evidence="5">The sequence shown here is derived from an EMBL/GenBank/DDBJ whole genome shotgun (WGS) entry which is preliminary data.</text>
</comment>
<proteinExistence type="predicted"/>
<dbReference type="PROSITE" id="PS00330">
    <property type="entry name" value="HEMOLYSIN_CALCIUM"/>
    <property type="match status" value="3"/>
</dbReference>
<protein>
    <recommendedName>
        <fullName evidence="7">Calcium-binding protein</fullName>
    </recommendedName>
</protein>
<dbReference type="InterPro" id="IPR028994">
    <property type="entry name" value="Integrin_alpha_N"/>
</dbReference>
<dbReference type="SUPFAM" id="SSF51120">
    <property type="entry name" value="beta-Roll"/>
    <property type="match status" value="2"/>
</dbReference>
<dbReference type="Pfam" id="PF00353">
    <property type="entry name" value="HemolysinCabind"/>
    <property type="match status" value="3"/>
</dbReference>
<dbReference type="PRINTS" id="PR01185">
    <property type="entry name" value="INTEGRINA"/>
</dbReference>
<accession>A0A418W9D2</accession>
<keyword evidence="4" id="KW-0325">Glycoprotein</keyword>
<evidence type="ECO:0000256" key="4">
    <source>
        <dbReference type="ARBA" id="ARBA00023180"/>
    </source>
</evidence>
<evidence type="ECO:0000256" key="1">
    <source>
        <dbReference type="ARBA" id="ARBA00022729"/>
    </source>
</evidence>
<dbReference type="PANTHER" id="PTHR23221:SF7">
    <property type="entry name" value="PHOSPHATIDYLINOSITOL-GLYCAN-SPECIFIC PHOSPHOLIPASE D"/>
    <property type="match status" value="1"/>
</dbReference>
<keyword evidence="1" id="KW-0732">Signal</keyword>
<gene>
    <name evidence="5" type="ORF">D3874_06020</name>
</gene>
<dbReference type="SMART" id="SM00191">
    <property type="entry name" value="Int_alpha"/>
    <property type="match status" value="3"/>
</dbReference>
<evidence type="ECO:0000256" key="3">
    <source>
        <dbReference type="ARBA" id="ARBA00022801"/>
    </source>
</evidence>
<dbReference type="InterPro" id="IPR001343">
    <property type="entry name" value="Hemolysn_Ca-bd"/>
</dbReference>
<evidence type="ECO:0000256" key="2">
    <source>
        <dbReference type="ARBA" id="ARBA00022737"/>
    </source>
</evidence>
<dbReference type="InterPro" id="IPR013517">
    <property type="entry name" value="FG-GAP"/>
</dbReference>
<dbReference type="InterPro" id="IPR013519">
    <property type="entry name" value="Int_alpha_beta-p"/>
</dbReference>
<evidence type="ECO:0000313" key="5">
    <source>
        <dbReference type="EMBL" id="RJF86632.1"/>
    </source>
</evidence>
<dbReference type="Gene3D" id="2.150.10.10">
    <property type="entry name" value="Serralysin-like metalloprotease, C-terminal"/>
    <property type="match status" value="1"/>
</dbReference>
<dbReference type="GO" id="GO:0005509">
    <property type="term" value="F:calcium ion binding"/>
    <property type="evidence" value="ECO:0007669"/>
    <property type="project" value="InterPro"/>
</dbReference>
<keyword evidence="6" id="KW-1185">Reference proteome</keyword>
<dbReference type="GO" id="GO:0008305">
    <property type="term" value="C:integrin complex"/>
    <property type="evidence" value="ECO:0007669"/>
    <property type="project" value="InterPro"/>
</dbReference>
<dbReference type="PANTHER" id="PTHR23221">
    <property type="entry name" value="GLYCOSYLPHOSPHATIDYLINOSITOL PHOSPHOLIPASE D"/>
    <property type="match status" value="1"/>
</dbReference>
<dbReference type="AlphaFoldDB" id="A0A418W9D2"/>
<keyword evidence="3" id="KW-0378">Hydrolase</keyword>
<dbReference type="Proteomes" id="UP000284605">
    <property type="component" value="Unassembled WGS sequence"/>
</dbReference>
<dbReference type="SUPFAM" id="SSF69318">
    <property type="entry name" value="Integrin alpha N-terminal domain"/>
    <property type="match status" value="1"/>
</dbReference>